<dbReference type="PANTHER" id="PTHR42951">
    <property type="entry name" value="METALLO-BETA-LACTAMASE DOMAIN-CONTAINING"/>
    <property type="match status" value="1"/>
</dbReference>
<reference evidence="2 3" key="1">
    <citation type="submission" date="2019-08" db="EMBL/GenBank/DDBJ databases">
        <title>In-depth cultivation of the pig gut microbiome towards novel bacterial diversity and tailored functional studies.</title>
        <authorList>
            <person name="Wylensek D."/>
            <person name="Hitch T.C.A."/>
            <person name="Clavel T."/>
        </authorList>
    </citation>
    <scope>NUCLEOTIDE SEQUENCE [LARGE SCALE GENOMIC DNA]</scope>
    <source>
        <strain evidence="2 3">WCA-389-WT-23D1</strain>
    </source>
</reference>
<protein>
    <submittedName>
        <fullName evidence="2">MBL fold metallo-hydrolase</fullName>
    </submittedName>
</protein>
<gene>
    <name evidence="2" type="ORF">FYJ39_12605</name>
</gene>
<dbReference type="SUPFAM" id="SSF56281">
    <property type="entry name" value="Metallo-hydrolase/oxidoreductase"/>
    <property type="match status" value="1"/>
</dbReference>
<comment type="caution">
    <text evidence="2">The sequence shown here is derived from an EMBL/GenBank/DDBJ whole genome shotgun (WGS) entry which is preliminary data.</text>
</comment>
<dbReference type="AlphaFoldDB" id="A0A7X2NM62"/>
<evidence type="ECO:0000313" key="3">
    <source>
        <dbReference type="Proteomes" id="UP000429958"/>
    </source>
</evidence>
<dbReference type="PANTHER" id="PTHR42951:SF22">
    <property type="entry name" value="METALLO BETA-LACTAMASE SUPERFAMILY LIPOPROTEIN"/>
    <property type="match status" value="1"/>
</dbReference>
<organism evidence="2 3">
    <name type="scientific">Clostridium porci</name>
    <dbReference type="NCBI Taxonomy" id="2605778"/>
    <lineage>
        <taxon>Bacteria</taxon>
        <taxon>Bacillati</taxon>
        <taxon>Bacillota</taxon>
        <taxon>Clostridia</taxon>
        <taxon>Eubacteriales</taxon>
        <taxon>Clostridiaceae</taxon>
        <taxon>Clostridium</taxon>
    </lineage>
</organism>
<keyword evidence="3" id="KW-1185">Reference proteome</keyword>
<dbReference type="Pfam" id="PF00753">
    <property type="entry name" value="Lactamase_B"/>
    <property type="match status" value="1"/>
</dbReference>
<dbReference type="Gene3D" id="3.60.15.10">
    <property type="entry name" value="Ribonuclease Z/Hydroxyacylglutathione hydrolase-like"/>
    <property type="match status" value="1"/>
</dbReference>
<dbReference type="InterPro" id="IPR001279">
    <property type="entry name" value="Metallo-B-lactamas"/>
</dbReference>
<sequence>MNIFKTERLSDHLIRITDIAQVCCYLVIGKERACLIDTCLGYGNLLECVRELTEKPVFAILTHGHYDHNGGAIQFDTVYMNVKELPVYKKHSQPQWREALKKQNKAIRKFQEEEIMPYAEPTGFLPIHDGQCFDLGGITIRMIEVPGHTPGIMCPLILEERTIIFGDACGVGVLLFDEFSSTVSEYKNSLGKLKTLEGEYDRIYRNHGTFWSPKELLDHVIECCDLILSGKDDHVPVMEHGYKLFSAHKLSEDGSRADGKEGNIKYSLEKAV</sequence>
<proteinExistence type="predicted"/>
<keyword evidence="2" id="KW-0378">Hydrolase</keyword>
<dbReference type="InterPro" id="IPR050855">
    <property type="entry name" value="NDM-1-like"/>
</dbReference>
<name>A0A7X2NM62_9CLOT</name>
<dbReference type="SMART" id="SM00849">
    <property type="entry name" value="Lactamase_B"/>
    <property type="match status" value="1"/>
</dbReference>
<dbReference type="RefSeq" id="WP_154472827.1">
    <property type="nucleotide sequence ID" value="NZ_VUMD01000010.1"/>
</dbReference>
<evidence type="ECO:0000313" key="2">
    <source>
        <dbReference type="EMBL" id="MSS37394.1"/>
    </source>
</evidence>
<evidence type="ECO:0000259" key="1">
    <source>
        <dbReference type="SMART" id="SM00849"/>
    </source>
</evidence>
<feature type="domain" description="Metallo-beta-lactamase" evidence="1">
    <location>
        <begin position="21"/>
        <end position="207"/>
    </location>
</feature>
<dbReference type="Proteomes" id="UP000429958">
    <property type="component" value="Unassembled WGS sequence"/>
</dbReference>
<accession>A0A7X2NM62</accession>
<dbReference type="EMBL" id="VUMD01000010">
    <property type="protein sequence ID" value="MSS37394.1"/>
    <property type="molecule type" value="Genomic_DNA"/>
</dbReference>
<dbReference type="GO" id="GO:0016787">
    <property type="term" value="F:hydrolase activity"/>
    <property type="evidence" value="ECO:0007669"/>
    <property type="project" value="UniProtKB-KW"/>
</dbReference>
<dbReference type="InterPro" id="IPR036866">
    <property type="entry name" value="RibonucZ/Hydroxyglut_hydro"/>
</dbReference>